<dbReference type="InterPro" id="IPR012312">
    <property type="entry name" value="Hemerythrin-like"/>
</dbReference>
<gene>
    <name evidence="2" type="ORF">HEB94_005502</name>
</gene>
<dbReference type="Proteomes" id="UP000638648">
    <property type="component" value="Unassembled WGS sequence"/>
</dbReference>
<evidence type="ECO:0000259" key="1">
    <source>
        <dbReference type="Pfam" id="PF01814"/>
    </source>
</evidence>
<dbReference type="AlphaFoldDB" id="A0A927MYH2"/>
<proteinExistence type="predicted"/>
<name>A0A927MYH2_9ACTN</name>
<protein>
    <submittedName>
        <fullName evidence="2">Hemerythrin superfamily protein</fullName>
    </submittedName>
</protein>
<evidence type="ECO:0000313" key="2">
    <source>
        <dbReference type="EMBL" id="MBE1608654.1"/>
    </source>
</evidence>
<dbReference type="RefSeq" id="WP_192752388.1">
    <property type="nucleotide sequence ID" value="NZ_BAABJL010000136.1"/>
</dbReference>
<feature type="domain" description="Hemerythrin-like" evidence="1">
    <location>
        <begin position="9"/>
        <end position="123"/>
    </location>
</feature>
<dbReference type="CDD" id="cd12108">
    <property type="entry name" value="Hr-like"/>
    <property type="match status" value="1"/>
</dbReference>
<organism evidence="2 3">
    <name type="scientific">Actinopolymorpha pittospori</name>
    <dbReference type="NCBI Taxonomy" id="648752"/>
    <lineage>
        <taxon>Bacteria</taxon>
        <taxon>Bacillati</taxon>
        <taxon>Actinomycetota</taxon>
        <taxon>Actinomycetes</taxon>
        <taxon>Propionibacteriales</taxon>
        <taxon>Actinopolymorphaceae</taxon>
        <taxon>Actinopolymorpha</taxon>
    </lineage>
</organism>
<dbReference type="EMBL" id="JADBEM010000001">
    <property type="protein sequence ID" value="MBE1608654.1"/>
    <property type="molecule type" value="Genomic_DNA"/>
</dbReference>
<reference evidence="2" key="1">
    <citation type="submission" date="2020-10" db="EMBL/GenBank/DDBJ databases">
        <title>Sequencing the genomes of 1000 actinobacteria strains.</title>
        <authorList>
            <person name="Klenk H.-P."/>
        </authorList>
    </citation>
    <scope>NUCLEOTIDE SEQUENCE</scope>
    <source>
        <strain evidence="2">DSM 45354</strain>
    </source>
</reference>
<comment type="caution">
    <text evidence="2">The sequence shown here is derived from an EMBL/GenBank/DDBJ whole genome shotgun (WGS) entry which is preliminary data.</text>
</comment>
<sequence>MAGSKDQDVIELLLVQHEQIRALITQVRTETGDVKREKFEDLVRLLAVHETAEEEVVHPKARRKIANGERVVDARLNEESQAKDELSELYDLGVDHSEFDTRFAALADAVEKHASHEESEEFPGLRQAMTADQLQKMAGAVRAAEAVAPTRPHPAAGESAAAQMLLGPPVAVFDRVRDAVRDWGKTNKGS</sequence>
<evidence type="ECO:0000313" key="3">
    <source>
        <dbReference type="Proteomes" id="UP000638648"/>
    </source>
</evidence>
<dbReference type="PANTHER" id="PTHR35585:SF1">
    <property type="entry name" value="HHE DOMAIN PROTEIN (AFU_ORTHOLOGUE AFUA_4G00730)"/>
    <property type="match status" value="1"/>
</dbReference>
<dbReference type="Pfam" id="PF01814">
    <property type="entry name" value="Hemerythrin"/>
    <property type="match status" value="1"/>
</dbReference>
<dbReference type="PANTHER" id="PTHR35585">
    <property type="entry name" value="HHE DOMAIN PROTEIN (AFU_ORTHOLOGUE AFUA_4G00730)"/>
    <property type="match status" value="1"/>
</dbReference>
<dbReference type="Gene3D" id="1.20.120.520">
    <property type="entry name" value="nmb1532 protein domain like"/>
    <property type="match status" value="1"/>
</dbReference>
<keyword evidence="3" id="KW-1185">Reference proteome</keyword>
<accession>A0A927MYH2</accession>